<dbReference type="RefSeq" id="XP_008714287.1">
    <property type="nucleotide sequence ID" value="XM_008716065.1"/>
</dbReference>
<dbReference type="SUPFAM" id="SSF54637">
    <property type="entry name" value="Thioesterase/thiol ester dehydrase-isomerase"/>
    <property type="match status" value="1"/>
</dbReference>
<dbReference type="PANTHER" id="PTHR21660:SF1">
    <property type="entry name" value="ACYL-COENZYME A THIOESTERASE 13"/>
    <property type="match status" value="1"/>
</dbReference>
<reference evidence="4 5" key="1">
    <citation type="submission" date="2013-03" db="EMBL/GenBank/DDBJ databases">
        <title>The Genome Sequence of Phialophora europaea CBS 101466.</title>
        <authorList>
            <consortium name="The Broad Institute Genomics Platform"/>
            <person name="Cuomo C."/>
            <person name="de Hoog S."/>
            <person name="Gorbushina A."/>
            <person name="Walker B."/>
            <person name="Young S.K."/>
            <person name="Zeng Q."/>
            <person name="Gargeya S."/>
            <person name="Fitzgerald M."/>
            <person name="Haas B."/>
            <person name="Abouelleil A."/>
            <person name="Allen A.W."/>
            <person name="Alvarado L."/>
            <person name="Arachchi H.M."/>
            <person name="Berlin A.M."/>
            <person name="Chapman S.B."/>
            <person name="Gainer-Dewar J."/>
            <person name="Goldberg J."/>
            <person name="Griggs A."/>
            <person name="Gujja S."/>
            <person name="Hansen M."/>
            <person name="Howarth C."/>
            <person name="Imamovic A."/>
            <person name="Ireland A."/>
            <person name="Larimer J."/>
            <person name="McCowan C."/>
            <person name="Murphy C."/>
            <person name="Pearson M."/>
            <person name="Poon T.W."/>
            <person name="Priest M."/>
            <person name="Roberts A."/>
            <person name="Saif S."/>
            <person name="Shea T."/>
            <person name="Sisk P."/>
            <person name="Sykes S."/>
            <person name="Wortman J."/>
            <person name="Nusbaum C."/>
            <person name="Birren B."/>
        </authorList>
    </citation>
    <scope>NUCLEOTIDE SEQUENCE [LARGE SCALE GENOMIC DNA]</scope>
    <source>
        <strain evidence="4 5">CBS 101466</strain>
    </source>
</reference>
<dbReference type="PANTHER" id="PTHR21660">
    <property type="entry name" value="THIOESTERASE SUPERFAMILY MEMBER-RELATED"/>
    <property type="match status" value="1"/>
</dbReference>
<dbReference type="Gene3D" id="3.10.129.10">
    <property type="entry name" value="Hotdog Thioesterase"/>
    <property type="match status" value="1"/>
</dbReference>
<gene>
    <name evidence="4" type="ORF">HMPREF1541_01708</name>
</gene>
<dbReference type="eggNOG" id="KOG3328">
    <property type="taxonomic scope" value="Eukaryota"/>
</dbReference>
<dbReference type="Pfam" id="PF03061">
    <property type="entry name" value="4HBT"/>
    <property type="match status" value="1"/>
</dbReference>
<name>W2S1E9_CYPE1</name>
<dbReference type="GO" id="GO:0047617">
    <property type="term" value="F:fatty acyl-CoA hydrolase activity"/>
    <property type="evidence" value="ECO:0007669"/>
    <property type="project" value="InterPro"/>
</dbReference>
<dbReference type="InterPro" id="IPR039298">
    <property type="entry name" value="ACOT13"/>
</dbReference>
<evidence type="ECO:0000259" key="3">
    <source>
        <dbReference type="Pfam" id="PF03061"/>
    </source>
</evidence>
<sequence>MSAKPDAYQRPDLTLSIEDRIAALVKALTDDPDYCGPDTVAHRAGKITLVKASPGRTEWTMNITPEHCNKGKNMHGGMACIVLDNLTSTALLTLAKPGFLDAGHVSRTITMSYLRPVPLGSTVRVVCEAVQAGRNTANLRGEIQIDGKTCITCIHDKAVFQKGFVHPKQQGQGKAKL</sequence>
<accession>W2S1E9</accession>
<evidence type="ECO:0000313" key="4">
    <source>
        <dbReference type="EMBL" id="ETN42551.1"/>
    </source>
</evidence>
<dbReference type="EMBL" id="KB822718">
    <property type="protein sequence ID" value="ETN42551.1"/>
    <property type="molecule type" value="Genomic_DNA"/>
</dbReference>
<evidence type="ECO:0000256" key="1">
    <source>
        <dbReference type="ARBA" id="ARBA00008324"/>
    </source>
</evidence>
<comment type="similarity">
    <text evidence="1">Belongs to the thioesterase PaaI family.</text>
</comment>
<dbReference type="OrthoDB" id="2831072at2759"/>
<dbReference type="HOGENOM" id="CLU_089876_1_1_1"/>
<proteinExistence type="inferred from homology"/>
<dbReference type="Proteomes" id="UP000030752">
    <property type="component" value="Unassembled WGS sequence"/>
</dbReference>
<dbReference type="STRING" id="1220924.W2S1E9"/>
<dbReference type="CDD" id="cd03443">
    <property type="entry name" value="PaaI_thioesterase"/>
    <property type="match status" value="1"/>
</dbReference>
<evidence type="ECO:0000313" key="5">
    <source>
        <dbReference type="Proteomes" id="UP000030752"/>
    </source>
</evidence>
<organism evidence="4 5">
    <name type="scientific">Cyphellophora europaea (strain CBS 101466)</name>
    <name type="common">Phialophora europaea</name>
    <dbReference type="NCBI Taxonomy" id="1220924"/>
    <lineage>
        <taxon>Eukaryota</taxon>
        <taxon>Fungi</taxon>
        <taxon>Dikarya</taxon>
        <taxon>Ascomycota</taxon>
        <taxon>Pezizomycotina</taxon>
        <taxon>Eurotiomycetes</taxon>
        <taxon>Chaetothyriomycetidae</taxon>
        <taxon>Chaetothyriales</taxon>
        <taxon>Cyphellophoraceae</taxon>
        <taxon>Cyphellophora</taxon>
    </lineage>
</organism>
<evidence type="ECO:0000256" key="2">
    <source>
        <dbReference type="ARBA" id="ARBA00022801"/>
    </source>
</evidence>
<protein>
    <recommendedName>
        <fullName evidence="3">Thioesterase domain-containing protein</fullName>
    </recommendedName>
</protein>
<keyword evidence="5" id="KW-1185">Reference proteome</keyword>
<dbReference type="InParanoid" id="W2S1E9"/>
<dbReference type="VEuPathDB" id="FungiDB:HMPREF1541_01708"/>
<dbReference type="InterPro" id="IPR029069">
    <property type="entry name" value="HotDog_dom_sf"/>
</dbReference>
<dbReference type="AlphaFoldDB" id="W2S1E9"/>
<keyword evidence="2" id="KW-0378">Hydrolase</keyword>
<dbReference type="InterPro" id="IPR006683">
    <property type="entry name" value="Thioestr_dom"/>
</dbReference>
<feature type="domain" description="Thioesterase" evidence="3">
    <location>
        <begin position="72"/>
        <end position="146"/>
    </location>
</feature>
<dbReference type="GeneID" id="19969047"/>